<name>A0A6A3NS00_9STRA</name>
<accession>A0A6A3NS00</accession>
<feature type="chain" id="PRO_5034168909" description="RxLR effector protein" evidence="5">
    <location>
        <begin position="24"/>
        <end position="122"/>
    </location>
</feature>
<evidence type="ECO:0000256" key="3">
    <source>
        <dbReference type="ARBA" id="ARBA00022525"/>
    </source>
</evidence>
<gene>
    <name evidence="7" type="ORF">PR001_g4247</name>
    <name evidence="8" type="ORF">PR003_g4994</name>
</gene>
<dbReference type="Proteomes" id="UP000429607">
    <property type="component" value="Unassembled WGS sequence"/>
</dbReference>
<keyword evidence="10" id="KW-1185">Reference proteome</keyword>
<keyword evidence="4 5" id="KW-0732">Signal</keyword>
<dbReference type="AlphaFoldDB" id="A0A6A3NS00"/>
<dbReference type="Proteomes" id="UP000434957">
    <property type="component" value="Unassembled WGS sequence"/>
</dbReference>
<dbReference type="EMBL" id="QXFV01000170">
    <property type="protein sequence ID" value="KAE9047326.1"/>
    <property type="molecule type" value="Genomic_DNA"/>
</dbReference>
<organism evidence="7 9">
    <name type="scientific">Phytophthora rubi</name>
    <dbReference type="NCBI Taxonomy" id="129364"/>
    <lineage>
        <taxon>Eukaryota</taxon>
        <taxon>Sar</taxon>
        <taxon>Stramenopiles</taxon>
        <taxon>Oomycota</taxon>
        <taxon>Peronosporomycetes</taxon>
        <taxon>Peronosporales</taxon>
        <taxon>Peronosporaceae</taxon>
        <taxon>Phytophthora</taxon>
    </lineage>
</organism>
<proteinExistence type="inferred from homology"/>
<comment type="domain">
    <text evidence="5">The RxLR-dEER motif acts to carry the protein into the host cell cytoplasm through binding to cell surface phosphatidylinositol-3-phosphate.</text>
</comment>
<evidence type="ECO:0000256" key="1">
    <source>
        <dbReference type="ARBA" id="ARBA00004613"/>
    </source>
</evidence>
<evidence type="ECO:0000256" key="6">
    <source>
        <dbReference type="SAM" id="MobiDB-lite"/>
    </source>
</evidence>
<reference evidence="7 9" key="1">
    <citation type="submission" date="2018-09" db="EMBL/GenBank/DDBJ databases">
        <title>Genomic investigation of the strawberry pathogen Phytophthora fragariae indicates pathogenicity is determined by transcriptional variation in three key races.</title>
        <authorList>
            <person name="Adams T.M."/>
            <person name="Armitage A.D."/>
            <person name="Sobczyk M.K."/>
            <person name="Bates H.J."/>
            <person name="Dunwell J.M."/>
            <person name="Nellist C.F."/>
            <person name="Harrison R.J."/>
        </authorList>
    </citation>
    <scope>NUCLEOTIDE SEQUENCE [LARGE SCALE GENOMIC DNA]</scope>
    <source>
        <strain evidence="7 9">SCRP249</strain>
        <strain evidence="8 10">SCRP333</strain>
    </source>
</reference>
<evidence type="ECO:0000313" key="10">
    <source>
        <dbReference type="Proteomes" id="UP000434957"/>
    </source>
</evidence>
<dbReference type="InterPro" id="IPR031825">
    <property type="entry name" value="RXLR"/>
</dbReference>
<comment type="similarity">
    <text evidence="2 5">Belongs to the RxLR effector family.</text>
</comment>
<feature type="signal peptide" evidence="5">
    <location>
        <begin position="1"/>
        <end position="23"/>
    </location>
</feature>
<evidence type="ECO:0000313" key="9">
    <source>
        <dbReference type="Proteomes" id="UP000429607"/>
    </source>
</evidence>
<evidence type="ECO:0000256" key="4">
    <source>
        <dbReference type="ARBA" id="ARBA00022729"/>
    </source>
</evidence>
<protein>
    <recommendedName>
        <fullName evidence="5">RxLR effector protein</fullName>
    </recommendedName>
</protein>
<evidence type="ECO:0000256" key="2">
    <source>
        <dbReference type="ARBA" id="ARBA00010400"/>
    </source>
</evidence>
<sequence length="122" mass="13381">MRLSYVLLVSCVAALLAPSNVVAESPSVPTVVSPEQVAGARNEGNDRRLLRSHETPEEERLNDVKVNQLVAGYGEELFKKWNGQGLSVATVSGKLNKHKHGLTDAQLSQIVNRYRPYRGEGN</sequence>
<comment type="caution">
    <text evidence="7">The sequence shown here is derived from an EMBL/GenBank/DDBJ whole genome shotgun (WGS) entry which is preliminary data.</text>
</comment>
<dbReference type="Pfam" id="PF16810">
    <property type="entry name" value="RXLR"/>
    <property type="match status" value="1"/>
</dbReference>
<evidence type="ECO:0000256" key="5">
    <source>
        <dbReference type="RuleBase" id="RU367124"/>
    </source>
</evidence>
<dbReference type="EMBL" id="QXFT01000198">
    <property type="protein sequence ID" value="KAE9351220.1"/>
    <property type="molecule type" value="Genomic_DNA"/>
</dbReference>
<comment type="subcellular location">
    <subcellularLocation>
        <location evidence="1 5">Secreted</location>
    </subcellularLocation>
</comment>
<keyword evidence="3 5" id="KW-0964">Secreted</keyword>
<feature type="region of interest" description="Disordered" evidence="6">
    <location>
        <begin position="33"/>
        <end position="59"/>
    </location>
</feature>
<evidence type="ECO:0000313" key="8">
    <source>
        <dbReference type="EMBL" id="KAE9351220.1"/>
    </source>
</evidence>
<feature type="compositionally biased region" description="Basic and acidic residues" evidence="6">
    <location>
        <begin position="43"/>
        <end position="59"/>
    </location>
</feature>
<dbReference type="GO" id="GO:0005576">
    <property type="term" value="C:extracellular region"/>
    <property type="evidence" value="ECO:0007669"/>
    <property type="project" value="UniProtKB-SubCell"/>
</dbReference>
<evidence type="ECO:0000313" key="7">
    <source>
        <dbReference type="EMBL" id="KAE9047326.1"/>
    </source>
</evidence>
<comment type="function">
    <text evidence="5">Effector that suppresses plant defense responses during pathogen infection.</text>
</comment>